<evidence type="ECO:0000313" key="5">
    <source>
        <dbReference type="Proteomes" id="UP000318437"/>
    </source>
</evidence>
<comment type="caution">
    <text evidence="4">The sequence shown here is derived from an EMBL/GenBank/DDBJ whole genome shotgun (WGS) entry which is preliminary data.</text>
</comment>
<dbReference type="EC" id="3.1.6.1" evidence="4"/>
<dbReference type="AlphaFoldDB" id="A0A5C6CW16"/>
<accession>A0A5C6CW16</accession>
<sequence length="451" mass="50333">MGFRGMRHCERRILAFFISVLTLVDITSFVIAREDTQPNILLILADDVGSEVPQCYGGESYATPRIDQLAQEGMRFEHAYAMAVCHPTRICLLSGQYPFRMGNPKWGSYPESAEANTIAQVLKNAGYATAVAGKWQIGMLGEDLSQPNRLGFDEYCLFGWHEGPRYYQPLIWQNGKNREDVKEKYGPDVYCDFLIDFIQRHREKPFFAYYPMALCHAVTNDLDKPVPVGPNGRYQTFGEMVEAMDERVGRMVDAVDQAGLRDNTLVVFLTDNGSPAKNIDGVRNGELIYTPVSSIRNGTVIPGGKAQLTDAGTRVPMIVRWPGKIPADSKCDDLIDVSDFLPTLAEVAGGELPSGITLDGRSFANRLEGEGSGPREWVFAEHKENAFVKDRRWKLFSDGRLYDVQEDSNEQSPLKIGDVPHADSRAASQLNEAIHELFAAGLPRRDSQLQE</sequence>
<protein>
    <submittedName>
        <fullName evidence="4">Arylsulfatase</fullName>
        <ecNumber evidence="4">3.1.6.1</ecNumber>
    </submittedName>
</protein>
<dbReference type="Pfam" id="PF00884">
    <property type="entry name" value="Sulfatase"/>
    <property type="match status" value="1"/>
</dbReference>
<comment type="similarity">
    <text evidence="1">Belongs to the sulfatase family.</text>
</comment>
<dbReference type="Gene3D" id="3.40.720.10">
    <property type="entry name" value="Alkaline Phosphatase, subunit A"/>
    <property type="match status" value="1"/>
</dbReference>
<dbReference type="PANTHER" id="PTHR42693">
    <property type="entry name" value="ARYLSULFATASE FAMILY MEMBER"/>
    <property type="match status" value="1"/>
</dbReference>
<gene>
    <name evidence="4" type="primary">atsA_21</name>
    <name evidence="4" type="ORF">Pla144_26710</name>
</gene>
<reference evidence="4 5" key="1">
    <citation type="submission" date="2019-02" db="EMBL/GenBank/DDBJ databases">
        <title>Deep-cultivation of Planctomycetes and their phenomic and genomic characterization uncovers novel biology.</title>
        <authorList>
            <person name="Wiegand S."/>
            <person name="Jogler M."/>
            <person name="Boedeker C."/>
            <person name="Pinto D."/>
            <person name="Vollmers J."/>
            <person name="Rivas-Marin E."/>
            <person name="Kohn T."/>
            <person name="Peeters S.H."/>
            <person name="Heuer A."/>
            <person name="Rast P."/>
            <person name="Oberbeckmann S."/>
            <person name="Bunk B."/>
            <person name="Jeske O."/>
            <person name="Meyerdierks A."/>
            <person name="Storesund J.E."/>
            <person name="Kallscheuer N."/>
            <person name="Luecker S."/>
            <person name="Lage O.M."/>
            <person name="Pohl T."/>
            <person name="Merkel B.J."/>
            <person name="Hornburger P."/>
            <person name="Mueller R.-W."/>
            <person name="Bruemmer F."/>
            <person name="Labrenz M."/>
            <person name="Spormann A.M."/>
            <person name="Op Den Camp H."/>
            <person name="Overmann J."/>
            <person name="Amann R."/>
            <person name="Jetten M.S.M."/>
            <person name="Mascher T."/>
            <person name="Medema M.H."/>
            <person name="Devos D.P."/>
            <person name="Kaster A.-K."/>
            <person name="Ovreas L."/>
            <person name="Rohde M."/>
            <person name="Galperin M.Y."/>
            <person name="Jogler C."/>
        </authorList>
    </citation>
    <scope>NUCLEOTIDE SEQUENCE [LARGE SCALE GENOMIC DNA]</scope>
    <source>
        <strain evidence="4 5">Pla144</strain>
    </source>
</reference>
<dbReference type="EMBL" id="SJPS01000003">
    <property type="protein sequence ID" value="TWU27894.1"/>
    <property type="molecule type" value="Genomic_DNA"/>
</dbReference>
<dbReference type="CDD" id="cd16151">
    <property type="entry name" value="sulfatase_like"/>
    <property type="match status" value="1"/>
</dbReference>
<dbReference type="Proteomes" id="UP000318437">
    <property type="component" value="Unassembled WGS sequence"/>
</dbReference>
<name>A0A5C6CW16_9BACT</name>
<evidence type="ECO:0000259" key="3">
    <source>
        <dbReference type="Pfam" id="PF00884"/>
    </source>
</evidence>
<organism evidence="4 5">
    <name type="scientific">Bythopirellula polymerisocia</name>
    <dbReference type="NCBI Taxonomy" id="2528003"/>
    <lineage>
        <taxon>Bacteria</taxon>
        <taxon>Pseudomonadati</taxon>
        <taxon>Planctomycetota</taxon>
        <taxon>Planctomycetia</taxon>
        <taxon>Pirellulales</taxon>
        <taxon>Lacipirellulaceae</taxon>
        <taxon>Bythopirellula</taxon>
    </lineage>
</organism>
<evidence type="ECO:0000256" key="2">
    <source>
        <dbReference type="ARBA" id="ARBA00022801"/>
    </source>
</evidence>
<keyword evidence="2 4" id="KW-0378">Hydrolase</keyword>
<dbReference type="GO" id="GO:0004065">
    <property type="term" value="F:arylsulfatase activity"/>
    <property type="evidence" value="ECO:0007669"/>
    <property type="project" value="UniProtKB-EC"/>
</dbReference>
<dbReference type="InterPro" id="IPR000917">
    <property type="entry name" value="Sulfatase_N"/>
</dbReference>
<evidence type="ECO:0000256" key="1">
    <source>
        <dbReference type="ARBA" id="ARBA00008779"/>
    </source>
</evidence>
<feature type="domain" description="Sulfatase N-terminal" evidence="3">
    <location>
        <begin position="38"/>
        <end position="349"/>
    </location>
</feature>
<proteinExistence type="inferred from homology"/>
<dbReference type="PANTHER" id="PTHR42693:SF53">
    <property type="entry name" value="ENDO-4-O-SULFATASE"/>
    <property type="match status" value="1"/>
</dbReference>
<keyword evidence="5" id="KW-1185">Reference proteome</keyword>
<dbReference type="RefSeq" id="WP_146451041.1">
    <property type="nucleotide sequence ID" value="NZ_SJPS01000003.1"/>
</dbReference>
<dbReference type="OrthoDB" id="9783154at2"/>
<evidence type="ECO:0000313" key="4">
    <source>
        <dbReference type="EMBL" id="TWU27894.1"/>
    </source>
</evidence>
<dbReference type="SUPFAM" id="SSF53649">
    <property type="entry name" value="Alkaline phosphatase-like"/>
    <property type="match status" value="1"/>
</dbReference>
<dbReference type="InterPro" id="IPR050738">
    <property type="entry name" value="Sulfatase"/>
</dbReference>
<dbReference type="InterPro" id="IPR017850">
    <property type="entry name" value="Alkaline_phosphatase_core_sf"/>
</dbReference>